<gene>
    <name evidence="1" type="ORF">AYR66_09505</name>
</gene>
<evidence type="ECO:0000313" key="2">
    <source>
        <dbReference type="Proteomes" id="UP000197535"/>
    </source>
</evidence>
<reference evidence="1 2" key="1">
    <citation type="submission" date="2016-02" db="EMBL/GenBank/DDBJ databases">
        <authorList>
            <person name="Wen L."/>
            <person name="He K."/>
            <person name="Yang H."/>
        </authorList>
    </citation>
    <scope>NUCLEOTIDE SEQUENCE [LARGE SCALE GENOMIC DNA]</scope>
    <source>
        <strain evidence="1 2">TSA40</strain>
    </source>
</reference>
<protein>
    <submittedName>
        <fullName evidence="1">Uncharacterized protein</fullName>
    </submittedName>
</protein>
<organism evidence="1 2">
    <name type="scientific">Noviherbaspirillum denitrificans</name>
    <dbReference type="NCBI Taxonomy" id="1968433"/>
    <lineage>
        <taxon>Bacteria</taxon>
        <taxon>Pseudomonadati</taxon>
        <taxon>Pseudomonadota</taxon>
        <taxon>Betaproteobacteria</taxon>
        <taxon>Burkholderiales</taxon>
        <taxon>Oxalobacteraceae</taxon>
        <taxon>Noviherbaspirillum</taxon>
    </lineage>
</organism>
<dbReference type="Proteomes" id="UP000197535">
    <property type="component" value="Unassembled WGS sequence"/>
</dbReference>
<sequence length="74" mass="8449">MLVERNRQRDRGWAQQEVNELRALEIRAVCSAGADENAHEQRNGDRDRVHQWIEFAARVQGIGDLVGKQGRGQP</sequence>
<proteinExistence type="predicted"/>
<comment type="caution">
    <text evidence="1">The sequence shown here is derived from an EMBL/GenBank/DDBJ whole genome shotgun (WGS) entry which is preliminary data.</text>
</comment>
<dbReference type="AlphaFoldDB" id="A0A254TAM0"/>
<keyword evidence="2" id="KW-1185">Reference proteome</keyword>
<dbReference type="EMBL" id="LSTO01000001">
    <property type="protein sequence ID" value="OWW19699.1"/>
    <property type="molecule type" value="Genomic_DNA"/>
</dbReference>
<accession>A0A254TAM0</accession>
<evidence type="ECO:0000313" key="1">
    <source>
        <dbReference type="EMBL" id="OWW19699.1"/>
    </source>
</evidence>
<name>A0A254TAM0_9BURK</name>